<dbReference type="NCBIfam" id="TIGR03891">
    <property type="entry name" value="thiopep_ocin"/>
    <property type="match status" value="1"/>
</dbReference>
<feature type="region of interest" description="Disordered" evidence="1">
    <location>
        <begin position="291"/>
        <end position="316"/>
    </location>
</feature>
<evidence type="ECO:0000256" key="1">
    <source>
        <dbReference type="SAM" id="MobiDB-lite"/>
    </source>
</evidence>
<protein>
    <submittedName>
        <fullName evidence="4">Lantibiotic dehydratase</fullName>
    </submittedName>
</protein>
<feature type="region of interest" description="Disordered" evidence="1">
    <location>
        <begin position="767"/>
        <end position="789"/>
    </location>
</feature>
<feature type="domain" description="Thiopeptide-type bacteriocin biosynthesis" evidence="3">
    <location>
        <begin position="803"/>
        <end position="1054"/>
    </location>
</feature>
<dbReference type="InterPro" id="IPR023809">
    <property type="entry name" value="Thiopep_bacteriocin_synth_dom"/>
</dbReference>
<accession>A0ABW1H4C8</accession>
<organism evidence="4 5">
    <name type="scientific">Micromonospora vulcania</name>
    <dbReference type="NCBI Taxonomy" id="1441873"/>
    <lineage>
        <taxon>Bacteria</taxon>
        <taxon>Bacillati</taxon>
        <taxon>Actinomycetota</taxon>
        <taxon>Actinomycetes</taxon>
        <taxon>Micromonosporales</taxon>
        <taxon>Micromonosporaceae</taxon>
        <taxon>Micromonospora</taxon>
    </lineage>
</organism>
<reference evidence="5" key="1">
    <citation type="journal article" date="2019" name="Int. J. Syst. Evol. Microbiol.">
        <title>The Global Catalogue of Microorganisms (GCM) 10K type strain sequencing project: providing services to taxonomists for standard genome sequencing and annotation.</title>
        <authorList>
            <consortium name="The Broad Institute Genomics Platform"/>
            <consortium name="The Broad Institute Genome Sequencing Center for Infectious Disease"/>
            <person name="Wu L."/>
            <person name="Ma J."/>
        </authorList>
    </citation>
    <scope>NUCLEOTIDE SEQUENCE [LARGE SCALE GENOMIC DNA]</scope>
    <source>
        <strain evidence="5">CGMCC 4.7144</strain>
    </source>
</reference>
<name>A0ABW1H4C8_9ACTN</name>
<feature type="domain" description="Lantibiotic dehydratase N-terminal" evidence="2">
    <location>
        <begin position="48"/>
        <end position="718"/>
    </location>
</feature>
<dbReference type="RefSeq" id="WP_377511243.1">
    <property type="nucleotide sequence ID" value="NZ_JBHSQS010000007.1"/>
</dbReference>
<dbReference type="EMBL" id="JBHSQS010000007">
    <property type="protein sequence ID" value="MFC5924494.1"/>
    <property type="molecule type" value="Genomic_DNA"/>
</dbReference>
<sequence>MAGRGPSWQAAQTFLVRAPALPVDQLDELFRSVSRTDVDRTLAASARTPNVALALAIASPSMAEAVEARTAAGTDLGPVRTALASYLIRMASRPTPFGLFAGVALGGWGDATRLTLGPLTRRARPDMAWLLDLVRQWERHPVARRLRLTTHPAAHVRAGRAVVPDAATGSGGSSVRATAVVREALAACRAGTDHAVLVRELTASGRDPIRTRAVVDTLVERGFLLTGLRPALTGAPAREVARALAEVDPSAAAALHGLLDELAVWDRLPADEALRRLPRLLARADVLPAMAAGQGPPTERAHEATTRTAAPTTTVRVPPEPDAAHAAAFGVDAAFSGPAVRLPAEVAQEACRAVDLLSRLTPWSTRFPGLAAWRPVFTEAYGPDRLVPVLDLVSAGLPDLHAAPPPRAPYDRLLVRLAGETLRAGERVLWLDEHRIAELERAAGREGAAPHSVDLFCALAARDARAVDEGDFLLVLSGVGVTVPAGRSFGRFAHLFDDGALAFLGDLAGREPVTLGDLAARQPVTQGEVAGREPATRDAGPVVAELVFEPVRPRPANVMIRPVLPEHVIAVNGAIPSDGRRVIPLDELAVTLREGRLRLVWTRTGVDVRAYGLHLLSPTLSPPLAQFLHAVSFDGDSGMLDRFSWGPAEHLPFRPRVQAGRVVLRPAGWSLDGEFLRTYEQDRTVARKQAGLPRHVLLGPRDEQLLIDLDSEVGAMLLLAAGHRLPAGARLDVQEALPDPDSAAARSPDGRRLVELVVPVVRTVAEPRGDEGGAAGGTDPDASSPPRRVIPRAVRLRPPGSDWLYAKLYLPVDTADDLLGGPIPELAGQLCATGAAQSWFFLRYADPRFHLRLRFTGDPVRLREEALPRLCDWAAGLVDRGVLDRFGLDTYEREVERYGGPTGLDLSERLFAADSEAVCRLLADRDVRAAPDRRHLAVRTVDDLLDALGYAPPRRLRWYRAHRSGRHPVESAEFRADKHRMRALVTGGPVDDPVVSILDTRRAAIAPVAAGLDAEHAAGRLETPHPQVVRSLVHMHLNRLLGGRAELEQRVFALAGLALGSVLAWPLSVDRQHPIGG</sequence>
<evidence type="ECO:0000259" key="3">
    <source>
        <dbReference type="Pfam" id="PF14028"/>
    </source>
</evidence>
<dbReference type="Pfam" id="PF14028">
    <property type="entry name" value="Lant_dehydr_C"/>
    <property type="match status" value="1"/>
</dbReference>
<dbReference type="InterPro" id="IPR006827">
    <property type="entry name" value="Lant_deHydtase_N"/>
</dbReference>
<evidence type="ECO:0000313" key="4">
    <source>
        <dbReference type="EMBL" id="MFC5924494.1"/>
    </source>
</evidence>
<dbReference type="Pfam" id="PF04738">
    <property type="entry name" value="Lant_dehydr_N"/>
    <property type="match status" value="1"/>
</dbReference>
<comment type="caution">
    <text evidence="4">The sequence shown here is derived from an EMBL/GenBank/DDBJ whole genome shotgun (WGS) entry which is preliminary data.</text>
</comment>
<feature type="compositionally biased region" description="Low complexity" evidence="1">
    <location>
        <begin position="306"/>
        <end position="316"/>
    </location>
</feature>
<keyword evidence="5" id="KW-1185">Reference proteome</keyword>
<evidence type="ECO:0000313" key="5">
    <source>
        <dbReference type="Proteomes" id="UP001596226"/>
    </source>
</evidence>
<dbReference type="Proteomes" id="UP001596226">
    <property type="component" value="Unassembled WGS sequence"/>
</dbReference>
<evidence type="ECO:0000259" key="2">
    <source>
        <dbReference type="Pfam" id="PF04738"/>
    </source>
</evidence>
<gene>
    <name evidence="4" type="ORF">ACFQGL_14185</name>
</gene>
<proteinExistence type="predicted"/>